<evidence type="ECO:0000259" key="2">
    <source>
        <dbReference type="Pfam" id="PF13556"/>
    </source>
</evidence>
<dbReference type="EMBL" id="CP118157">
    <property type="protein sequence ID" value="WOF21635.1"/>
    <property type="molecule type" value="Genomic_DNA"/>
</dbReference>
<dbReference type="InterPro" id="IPR025736">
    <property type="entry name" value="PucR_C-HTH_dom"/>
</dbReference>
<dbReference type="PANTHER" id="PTHR33744:SF7">
    <property type="entry name" value="PUCR FAMILY TRANSCRIPTIONAL REGULATOR"/>
    <property type="match status" value="1"/>
</dbReference>
<accession>A0AA97FG46</accession>
<dbReference type="RefSeq" id="WP_317138113.1">
    <property type="nucleotide sequence ID" value="NZ_CP118157.1"/>
</dbReference>
<reference evidence="3 4" key="1">
    <citation type="submission" date="2023-02" db="EMBL/GenBank/DDBJ databases">
        <title>Microbacterium betulae sp. nov., isolated from birch wood.</title>
        <authorList>
            <person name="Pasciak M."/>
            <person name="Pawlik K.J."/>
            <person name="Martynowski D."/>
            <person name="Laczmanski L."/>
            <person name="Ciekot J."/>
            <person name="Szponar B."/>
            <person name="Wojcik-Fatla A."/>
            <person name="Mackiewicz B."/>
            <person name="Farian E."/>
            <person name="Cholewa G."/>
            <person name="Cholewa A."/>
            <person name="Dutkiewicz J."/>
        </authorList>
    </citation>
    <scope>NUCLEOTIDE SEQUENCE [LARGE SCALE GENOMIC DNA]</scope>
    <source>
        <strain evidence="3 4">AB</strain>
    </source>
</reference>
<dbReference type="Gene3D" id="1.10.10.2840">
    <property type="entry name" value="PucR C-terminal helix-turn-helix domain"/>
    <property type="match status" value="1"/>
</dbReference>
<dbReference type="Proteomes" id="UP001305498">
    <property type="component" value="Chromosome"/>
</dbReference>
<evidence type="ECO:0000313" key="3">
    <source>
        <dbReference type="EMBL" id="WOF21635.1"/>
    </source>
</evidence>
<protein>
    <submittedName>
        <fullName evidence="3">Helix-turn-helix domain-containing protein</fullName>
    </submittedName>
</protein>
<dbReference type="Pfam" id="PF13556">
    <property type="entry name" value="HTH_30"/>
    <property type="match status" value="1"/>
</dbReference>
<feature type="compositionally biased region" description="Low complexity" evidence="1">
    <location>
        <begin position="21"/>
        <end position="37"/>
    </location>
</feature>
<dbReference type="AlphaFoldDB" id="A0AA97FG46"/>
<gene>
    <name evidence="3" type="ORF">N8K70_09535</name>
</gene>
<organism evidence="3 4">
    <name type="scientific">Microbacterium betulae</name>
    <dbReference type="NCBI Taxonomy" id="2981139"/>
    <lineage>
        <taxon>Bacteria</taxon>
        <taxon>Bacillati</taxon>
        <taxon>Actinomycetota</taxon>
        <taxon>Actinomycetes</taxon>
        <taxon>Micrococcales</taxon>
        <taxon>Microbacteriaceae</taxon>
        <taxon>Microbacterium</taxon>
    </lineage>
</organism>
<proteinExistence type="predicted"/>
<name>A0AA97FG46_9MICO</name>
<feature type="region of interest" description="Disordered" evidence="1">
    <location>
        <begin position="1"/>
        <end position="47"/>
    </location>
</feature>
<sequence>MLGNRGGMAETGVISDPGRPRAPGRTRAPGRAPSRAGLVGGSPAGVPRARTSVFRRLLDEEPALRERALEEARGRRWLAPSEELTVSVLGGARTDVLRALGIALQTDGRGALWRVGELAGSPVLVCSSSRADDAIRAGARRRGHPEVLVGTATLRPDDDDLLPAAEEALLGIRPAHGVDGRGRGIDPLPAGVQLLLSRNDDVPLGVLRRASPGAFALWIADDAPQLETVEVYLDAGARVSEACGRLHVHRTTLYYRLENLPPVVREELEDGLRRSTLHLVLKLLRRRDPAESARALRRGSPSSASRDDPARSASAR</sequence>
<dbReference type="InterPro" id="IPR051448">
    <property type="entry name" value="CdaR-like_regulators"/>
</dbReference>
<dbReference type="KEGG" id="mbet:N8K70_09535"/>
<feature type="domain" description="PucR C-terminal helix-turn-helix" evidence="2">
    <location>
        <begin position="226"/>
        <end position="282"/>
    </location>
</feature>
<keyword evidence="4" id="KW-1185">Reference proteome</keyword>
<evidence type="ECO:0000256" key="1">
    <source>
        <dbReference type="SAM" id="MobiDB-lite"/>
    </source>
</evidence>
<feature type="region of interest" description="Disordered" evidence="1">
    <location>
        <begin position="290"/>
        <end position="316"/>
    </location>
</feature>
<dbReference type="PANTHER" id="PTHR33744">
    <property type="entry name" value="CARBOHYDRATE DIACID REGULATOR"/>
    <property type="match status" value="1"/>
</dbReference>
<dbReference type="InterPro" id="IPR042070">
    <property type="entry name" value="PucR_C-HTH_sf"/>
</dbReference>
<evidence type="ECO:0000313" key="4">
    <source>
        <dbReference type="Proteomes" id="UP001305498"/>
    </source>
</evidence>